<evidence type="ECO:0000259" key="1">
    <source>
        <dbReference type="PROSITE" id="PS51833"/>
    </source>
</evidence>
<feature type="domain" description="HDOD" evidence="1">
    <location>
        <begin position="248"/>
        <end position="443"/>
    </location>
</feature>
<dbReference type="SUPFAM" id="SSF109604">
    <property type="entry name" value="HD-domain/PDEase-like"/>
    <property type="match status" value="1"/>
</dbReference>
<gene>
    <name evidence="2" type="ORF">LEP1GSC081_3996</name>
</gene>
<name>A0A0E2B6Q5_9LEPT</name>
<proteinExistence type="predicted"/>
<dbReference type="CDD" id="cd00077">
    <property type="entry name" value="HDc"/>
    <property type="match status" value="1"/>
</dbReference>
<protein>
    <submittedName>
        <fullName evidence="2">HDOD domain protein</fullName>
    </submittedName>
</protein>
<organism evidence="2 3">
    <name type="scientific">Leptospira kirschneri str. H1</name>
    <dbReference type="NCBI Taxonomy" id="1049966"/>
    <lineage>
        <taxon>Bacteria</taxon>
        <taxon>Pseudomonadati</taxon>
        <taxon>Spirochaetota</taxon>
        <taxon>Spirochaetia</taxon>
        <taxon>Leptospirales</taxon>
        <taxon>Leptospiraceae</taxon>
        <taxon>Leptospira</taxon>
    </lineage>
</organism>
<dbReference type="InterPro" id="IPR013976">
    <property type="entry name" value="HDOD"/>
</dbReference>
<dbReference type="PANTHER" id="PTHR33525:SF3">
    <property type="entry name" value="RIBONUCLEASE Y"/>
    <property type="match status" value="1"/>
</dbReference>
<sequence length="508" mass="57909">MSQNKALEFHHHRDLDLYSNLKDLNHSVLENIPVHYRFHNLTENVDSTISRTLDRYLIQLDIIYVRDSVLTTLKETIANSIKANIKRIYFQELKADIHNPTIYKQKIPGFKKDYLDNKEKYEELLFKNNFVVLVSFIYNKDMIRIRVMNNVKLSPTEVERINQRIEKARLYNDLAEAFLEAGDETEGAGLGLVMSLMMLKNDGLSASSYKIESQGNNTSVIIDIPLNISKENLQLQKTQDILKNIDGLPTFPKSIQDIQAMIAKPNSSINQIAEVIKKDVALSANILKLANSAAFIRANKVESLDRAIQLIGLKELSQLLYSLGTKQILEGKYPAFLSIWEKSNQCAFYCKLIASRINLPKDTVSNLVSAALLHDIGEIILLSLEERTMNNIGKISASKEIASAVTMEEAALGITHTKVGALIAEKWNFPDLYSKSMEYHHRPLIVEEEFISYIYPIYLADMMIKINNEEAKFGEIPEKILQFCKFEHSGEFHSFRAKALESFLARVE</sequence>
<dbReference type="InterPro" id="IPR003607">
    <property type="entry name" value="HD/PDEase_dom"/>
</dbReference>
<dbReference type="PANTHER" id="PTHR33525">
    <property type="match status" value="1"/>
</dbReference>
<evidence type="ECO:0000313" key="3">
    <source>
        <dbReference type="Proteomes" id="UP000006253"/>
    </source>
</evidence>
<dbReference type="EMBL" id="AHMY02000016">
    <property type="protein sequence ID" value="EKO16992.1"/>
    <property type="molecule type" value="Genomic_DNA"/>
</dbReference>
<comment type="caution">
    <text evidence="2">The sequence shown here is derived from an EMBL/GenBank/DDBJ whole genome shotgun (WGS) entry which is preliminary data.</text>
</comment>
<evidence type="ECO:0000313" key="2">
    <source>
        <dbReference type="EMBL" id="EKO16992.1"/>
    </source>
</evidence>
<dbReference type="Proteomes" id="UP000006253">
    <property type="component" value="Unassembled WGS sequence"/>
</dbReference>
<dbReference type="PROSITE" id="PS51833">
    <property type="entry name" value="HDOD"/>
    <property type="match status" value="1"/>
</dbReference>
<dbReference type="RefSeq" id="WP_004764520.1">
    <property type="nucleotide sequence ID" value="NZ_AHMY02000016.1"/>
</dbReference>
<dbReference type="Gene3D" id="1.10.3210.10">
    <property type="entry name" value="Hypothetical protein af1432"/>
    <property type="match status" value="1"/>
</dbReference>
<reference evidence="2 3" key="1">
    <citation type="submission" date="2012-10" db="EMBL/GenBank/DDBJ databases">
        <authorList>
            <person name="Harkins D.M."/>
            <person name="Durkin A.S."/>
            <person name="Brinkac L.M."/>
            <person name="Selengut J.D."/>
            <person name="Sanka R."/>
            <person name="DePew J."/>
            <person name="Purushe J."/>
            <person name="Peacock S.J."/>
            <person name="Thaipadungpanit J."/>
            <person name="Wuthiekanun V.W."/>
            <person name="Day N.P."/>
            <person name="Vinetz J.M."/>
            <person name="Sutton G.G."/>
            <person name="Nelson W.C."/>
            <person name="Fouts D.E."/>
        </authorList>
    </citation>
    <scope>NUCLEOTIDE SEQUENCE [LARGE SCALE GENOMIC DNA]</scope>
    <source>
        <strain evidence="2 3">H1</strain>
    </source>
</reference>
<dbReference type="InterPro" id="IPR052340">
    <property type="entry name" value="RNase_Y/CdgJ"/>
</dbReference>
<dbReference type="AlphaFoldDB" id="A0A0E2B6Q5"/>
<accession>A0A0E2B6Q5</accession>
<dbReference type="Pfam" id="PF08668">
    <property type="entry name" value="HDOD"/>
    <property type="match status" value="1"/>
</dbReference>